<reference evidence="2" key="1">
    <citation type="journal article" date="2019" name="Environ. Microbiol.">
        <title>Fungal ecological strategies reflected in gene transcription - a case study of two litter decomposers.</title>
        <authorList>
            <person name="Barbi F."/>
            <person name="Kohler A."/>
            <person name="Barry K."/>
            <person name="Baskaran P."/>
            <person name="Daum C."/>
            <person name="Fauchery L."/>
            <person name="Ihrmark K."/>
            <person name="Kuo A."/>
            <person name="LaButti K."/>
            <person name="Lipzen A."/>
            <person name="Morin E."/>
            <person name="Grigoriev I.V."/>
            <person name="Henrissat B."/>
            <person name="Lindahl B."/>
            <person name="Martin F."/>
        </authorList>
    </citation>
    <scope>NUCLEOTIDE SEQUENCE</scope>
    <source>
        <strain evidence="2">JB14</strain>
    </source>
</reference>
<evidence type="ECO:0000313" key="3">
    <source>
        <dbReference type="Proteomes" id="UP000799118"/>
    </source>
</evidence>
<organism evidence="2 3">
    <name type="scientific">Gymnopus androsaceus JB14</name>
    <dbReference type="NCBI Taxonomy" id="1447944"/>
    <lineage>
        <taxon>Eukaryota</taxon>
        <taxon>Fungi</taxon>
        <taxon>Dikarya</taxon>
        <taxon>Basidiomycota</taxon>
        <taxon>Agaricomycotina</taxon>
        <taxon>Agaricomycetes</taxon>
        <taxon>Agaricomycetidae</taxon>
        <taxon>Agaricales</taxon>
        <taxon>Marasmiineae</taxon>
        <taxon>Omphalotaceae</taxon>
        <taxon>Gymnopus</taxon>
    </lineage>
</organism>
<sequence length="364" mass="40607">MVSYDKPVLPEPGSPDIQDFSESYSSCYNLILVAERNAVSAYATNKDESAKQNIICARVTGGFLIHLYGKRNILGDGPASELVRQVLSGPKPSDVVVYKVGRMLRDHLIHPFRSEKKPPAPPSARPSRPDFTRVEDMLAQTVEASGTDYQTSRKKALARDGYRARNLCREIKGSEAPVQTCHILDKATLQGLEDPSEDGGEITPMLCMSLLTILKQFHLSHSVDVLLKKGGVYSPRNILSLIQPLHHAFHSLDLWFDQTDEDDTYVVQVSRDRILTGYTNVNRRPHFTVNEAFKKPRFKDVLLELPDPGLLALHAVCARVAHMSGAAEYFHELERDAEDTMVVTEDSLHLLNNLLSPFAVVSAY</sequence>
<name>A0A6A4HM30_9AGAR</name>
<evidence type="ECO:0000313" key="2">
    <source>
        <dbReference type="EMBL" id="KAE9399992.1"/>
    </source>
</evidence>
<accession>A0A6A4HM30</accession>
<proteinExistence type="predicted"/>
<keyword evidence="3" id="KW-1185">Reference proteome</keyword>
<dbReference type="Proteomes" id="UP000799118">
    <property type="component" value="Unassembled WGS sequence"/>
</dbReference>
<feature type="region of interest" description="Disordered" evidence="1">
    <location>
        <begin position="111"/>
        <end position="130"/>
    </location>
</feature>
<dbReference type="AlphaFoldDB" id="A0A6A4HM30"/>
<evidence type="ECO:0000256" key="1">
    <source>
        <dbReference type="SAM" id="MobiDB-lite"/>
    </source>
</evidence>
<evidence type="ECO:0008006" key="4">
    <source>
        <dbReference type="Google" id="ProtNLM"/>
    </source>
</evidence>
<gene>
    <name evidence="2" type="ORF">BT96DRAFT_993448</name>
</gene>
<dbReference type="OrthoDB" id="2104739at2759"/>
<protein>
    <recommendedName>
        <fullName evidence="4">HNH nuclease domain-containing protein</fullName>
    </recommendedName>
</protein>
<dbReference type="EMBL" id="ML769462">
    <property type="protein sequence ID" value="KAE9399992.1"/>
    <property type="molecule type" value="Genomic_DNA"/>
</dbReference>